<name>A0A0A8HAP6_9BACT</name>
<organism evidence="2 3">
    <name type="scientific">Campylobacter subantarcticus LMG 24374</name>
    <dbReference type="NCBI Taxonomy" id="1388751"/>
    <lineage>
        <taxon>Bacteria</taxon>
        <taxon>Pseudomonadati</taxon>
        <taxon>Campylobacterota</taxon>
        <taxon>Epsilonproteobacteria</taxon>
        <taxon>Campylobacterales</taxon>
        <taxon>Campylobacteraceae</taxon>
        <taxon>Campylobacter</taxon>
    </lineage>
</organism>
<reference evidence="2 3" key="1">
    <citation type="journal article" date="2014" name="Genome Biol. Evol.">
        <title>Comparative Genomics of the Campylobacter lari Group.</title>
        <authorList>
            <person name="Miller W.G."/>
            <person name="Yee E."/>
            <person name="Chapman M.H."/>
            <person name="Smith T.P."/>
            <person name="Bono J.L."/>
            <person name="Huynh S."/>
            <person name="Parker C.T."/>
            <person name="Vandamme P."/>
            <person name="Luong K."/>
            <person name="Korlach J."/>
        </authorList>
    </citation>
    <scope>NUCLEOTIDE SEQUENCE [LARGE SCALE GENOMIC DNA]</scope>
    <source>
        <strain evidence="2 3">LMG 24374</strain>
    </source>
</reference>
<dbReference type="HOGENOM" id="CLU_133662_0_0_7"/>
<keyword evidence="1" id="KW-1133">Transmembrane helix</keyword>
<proteinExistence type="predicted"/>
<feature type="transmembrane region" description="Helical" evidence="1">
    <location>
        <begin position="146"/>
        <end position="165"/>
    </location>
</feature>
<sequence length="170" mass="20253">MDNDISRVGLNDALSKRTIDFVNRFKLLKHRPNTTSGFSATLFYDKEKDKFLGVNLQIPIYSKLKAKLESKGIDNISSGQIAWFVCSVGIFIIPMVYFYISNNYDQFTILFFMLFIFILNMLYIKNFFALLLLVILIFIYMKYHEFIYNFKILFFIFAPIIFIFLRAWRF</sequence>
<evidence type="ECO:0000313" key="2">
    <source>
        <dbReference type="EMBL" id="AJC90750.1"/>
    </source>
</evidence>
<evidence type="ECO:0000256" key="1">
    <source>
        <dbReference type="SAM" id="Phobius"/>
    </source>
</evidence>
<feature type="transmembrane region" description="Helical" evidence="1">
    <location>
        <begin position="107"/>
        <end position="140"/>
    </location>
</feature>
<dbReference type="KEGG" id="csm:CSUB8521_0910"/>
<keyword evidence="1" id="KW-0472">Membrane</keyword>
<protein>
    <submittedName>
        <fullName evidence="2">Uncharacterized protein</fullName>
    </submittedName>
</protein>
<dbReference type="AlphaFoldDB" id="A0A0A8HAP6"/>
<gene>
    <name evidence="2" type="ORF">CSUB8521_0910</name>
</gene>
<feature type="transmembrane region" description="Helical" evidence="1">
    <location>
        <begin position="81"/>
        <end position="100"/>
    </location>
</feature>
<keyword evidence="1" id="KW-0812">Transmembrane</keyword>
<dbReference type="Proteomes" id="UP000031135">
    <property type="component" value="Chromosome"/>
</dbReference>
<dbReference type="RefSeq" id="WP_235362596.1">
    <property type="nucleotide sequence ID" value="NZ_CP007772.1"/>
</dbReference>
<dbReference type="EMBL" id="CP007772">
    <property type="protein sequence ID" value="AJC90750.1"/>
    <property type="molecule type" value="Genomic_DNA"/>
</dbReference>
<accession>A0A0A8HAP6</accession>
<evidence type="ECO:0000313" key="3">
    <source>
        <dbReference type="Proteomes" id="UP000031135"/>
    </source>
</evidence>